<dbReference type="GO" id="GO:0071949">
    <property type="term" value="F:FAD binding"/>
    <property type="evidence" value="ECO:0007669"/>
    <property type="project" value="InterPro"/>
</dbReference>
<dbReference type="AlphaFoldDB" id="A0A7W8E601"/>
<organism evidence="2 3">
    <name type="scientific">Granulicella aggregans</name>
    <dbReference type="NCBI Taxonomy" id="474949"/>
    <lineage>
        <taxon>Bacteria</taxon>
        <taxon>Pseudomonadati</taxon>
        <taxon>Acidobacteriota</taxon>
        <taxon>Terriglobia</taxon>
        <taxon>Terriglobales</taxon>
        <taxon>Acidobacteriaceae</taxon>
        <taxon>Granulicella</taxon>
    </lineage>
</organism>
<dbReference type="EMBL" id="JACHIP010000017">
    <property type="protein sequence ID" value="MBB5060693.1"/>
    <property type="molecule type" value="Genomic_DNA"/>
</dbReference>
<reference evidence="2 3" key="1">
    <citation type="submission" date="2020-08" db="EMBL/GenBank/DDBJ databases">
        <title>Genomic Encyclopedia of Type Strains, Phase IV (KMG-V): Genome sequencing to study the core and pangenomes of soil and plant-associated prokaryotes.</title>
        <authorList>
            <person name="Whitman W."/>
        </authorList>
    </citation>
    <scope>NUCLEOTIDE SEQUENCE [LARGE SCALE GENOMIC DNA]</scope>
    <source>
        <strain evidence="2 3">M8UP14</strain>
    </source>
</reference>
<dbReference type="SUPFAM" id="SSF54975">
    <property type="entry name" value="Acylphosphatase/BLUF domain-like"/>
    <property type="match status" value="1"/>
</dbReference>
<evidence type="ECO:0000313" key="3">
    <source>
        <dbReference type="Proteomes" id="UP000540989"/>
    </source>
</evidence>
<evidence type="ECO:0000259" key="1">
    <source>
        <dbReference type="PROSITE" id="PS50925"/>
    </source>
</evidence>
<protein>
    <recommendedName>
        <fullName evidence="1">BLUF domain-containing protein</fullName>
    </recommendedName>
</protein>
<evidence type="ECO:0000313" key="2">
    <source>
        <dbReference type="EMBL" id="MBB5060693.1"/>
    </source>
</evidence>
<keyword evidence="3" id="KW-1185">Reference proteome</keyword>
<sequence>MTEDIYRILYCSRNSLSGSIEQQKTEIAKILAKSRANNPARGITGALMFNSGFFAQVLEGPLEQVERTFETIQRDMRHDDISVLQCGNVPQRDFPEWSMAYAKADSGETESLADLNLAELLENQSTAAAEISNLLRSLVVQDDEYTCV</sequence>
<name>A0A7W8E601_9BACT</name>
<dbReference type="Proteomes" id="UP000540989">
    <property type="component" value="Unassembled WGS sequence"/>
</dbReference>
<feature type="domain" description="BLUF" evidence="1">
    <location>
        <begin position="5"/>
        <end position="100"/>
    </location>
</feature>
<dbReference type="Gene3D" id="3.30.70.100">
    <property type="match status" value="1"/>
</dbReference>
<gene>
    <name evidence="2" type="ORF">HDF16_005429</name>
</gene>
<accession>A0A7W8E601</accession>
<dbReference type="RefSeq" id="WP_184223129.1">
    <property type="nucleotide sequence ID" value="NZ_JACHIP010000017.1"/>
</dbReference>
<comment type="caution">
    <text evidence="2">The sequence shown here is derived from an EMBL/GenBank/DDBJ whole genome shotgun (WGS) entry which is preliminary data.</text>
</comment>
<dbReference type="Pfam" id="PF04940">
    <property type="entry name" value="BLUF"/>
    <property type="match status" value="1"/>
</dbReference>
<dbReference type="GO" id="GO:0009882">
    <property type="term" value="F:blue light photoreceptor activity"/>
    <property type="evidence" value="ECO:0007669"/>
    <property type="project" value="InterPro"/>
</dbReference>
<dbReference type="InterPro" id="IPR007024">
    <property type="entry name" value="BLUF_domain"/>
</dbReference>
<dbReference type="SMART" id="SM01034">
    <property type="entry name" value="BLUF"/>
    <property type="match status" value="1"/>
</dbReference>
<proteinExistence type="predicted"/>
<dbReference type="PROSITE" id="PS50925">
    <property type="entry name" value="BLUF"/>
    <property type="match status" value="1"/>
</dbReference>
<dbReference type="InterPro" id="IPR036046">
    <property type="entry name" value="Acylphosphatase-like_dom_sf"/>
</dbReference>